<dbReference type="PANTHER" id="PTHR13030">
    <property type="entry name" value="NUDIX HYDROLASE"/>
    <property type="match status" value="1"/>
</dbReference>
<reference evidence="4 5" key="3">
    <citation type="submission" date="2019-12" db="UniProtKB">
        <authorList>
            <consortium name="WormBaseParasite"/>
        </authorList>
    </citation>
    <scope>IDENTIFICATION</scope>
</reference>
<reference evidence="3" key="1">
    <citation type="submission" date="2013-11" db="EMBL/GenBank/DDBJ databases">
        <authorList>
            <person name="Aslett M."/>
        </authorList>
    </citation>
    <scope>NUCLEOTIDE SEQUENCE [LARGE SCALE GENOMIC DNA]</scope>
    <source>
        <strain evidence="3">Edinburgh</strain>
    </source>
</reference>
<accession>A0A5S6QJN9</accession>
<evidence type="ECO:0000256" key="2">
    <source>
        <dbReference type="SAM" id="SignalP"/>
    </source>
</evidence>
<keyword evidence="1" id="KW-0472">Membrane</keyword>
<evidence type="ECO:0000256" key="1">
    <source>
        <dbReference type="SAM" id="Phobius"/>
    </source>
</evidence>
<evidence type="ECO:0000313" key="4">
    <source>
        <dbReference type="WBParaSite" id="TMUE_0000001270.1"/>
    </source>
</evidence>
<keyword evidence="2" id="KW-0732">Signal</keyword>
<reference evidence="3" key="2">
    <citation type="submission" date="2014-03" db="EMBL/GenBank/DDBJ databases">
        <title>The whipworm genome and dual-species transcriptomics of an intimate host-pathogen interaction.</title>
        <authorList>
            <person name="Foth B.J."/>
            <person name="Tsai I.J."/>
            <person name="Reid A.J."/>
            <person name="Bancroft A.J."/>
            <person name="Nichol S."/>
            <person name="Tracey A."/>
            <person name="Holroyd N."/>
            <person name="Cotton J.A."/>
            <person name="Stanley E.J."/>
            <person name="Zarowiecki M."/>
            <person name="Liu J.Z."/>
            <person name="Huckvale T."/>
            <person name="Cooper P.J."/>
            <person name="Grencis R.K."/>
            <person name="Berriman M."/>
        </authorList>
    </citation>
    <scope>NUCLEOTIDE SEQUENCE [LARGE SCALE GENOMIC DNA]</scope>
    <source>
        <strain evidence="3">Edinburgh</strain>
    </source>
</reference>
<evidence type="ECO:0000313" key="3">
    <source>
        <dbReference type="Proteomes" id="UP000046395"/>
    </source>
</evidence>
<feature type="transmembrane region" description="Helical" evidence="1">
    <location>
        <begin position="338"/>
        <end position="360"/>
    </location>
</feature>
<dbReference type="Proteomes" id="UP000046395">
    <property type="component" value="Unassembled WGS sequence"/>
</dbReference>
<proteinExistence type="predicted"/>
<dbReference type="InterPro" id="IPR015797">
    <property type="entry name" value="NUDIX_hydrolase-like_dom_sf"/>
</dbReference>
<dbReference type="GO" id="GO:0047631">
    <property type="term" value="F:ADP-ribose diphosphatase activity"/>
    <property type="evidence" value="ECO:0007669"/>
    <property type="project" value="InterPro"/>
</dbReference>
<keyword evidence="3" id="KW-1185">Reference proteome</keyword>
<dbReference type="AlphaFoldDB" id="A0A5S6QJN9"/>
<dbReference type="WBParaSite" id="TMUE_0000001270.1">
    <property type="protein sequence ID" value="TMUE_0000001270.1"/>
    <property type="gene ID" value="WBGene00297172"/>
</dbReference>
<keyword evidence="1" id="KW-1133">Transmembrane helix</keyword>
<dbReference type="WBParaSite" id="TMUE_2000007576.1">
    <property type="protein sequence ID" value="TMUE_2000007576.1"/>
    <property type="gene ID" value="WBGene00299930"/>
</dbReference>
<dbReference type="SUPFAM" id="SSF55811">
    <property type="entry name" value="Nudix"/>
    <property type="match status" value="1"/>
</dbReference>
<name>A0A5S6QJN9_TRIMR</name>
<feature type="signal peptide" evidence="2">
    <location>
        <begin position="1"/>
        <end position="17"/>
    </location>
</feature>
<feature type="transmembrane region" description="Helical" evidence="1">
    <location>
        <begin position="309"/>
        <end position="331"/>
    </location>
</feature>
<dbReference type="Pfam" id="PF25969">
    <property type="entry name" value="NUDT9_N"/>
    <property type="match status" value="1"/>
</dbReference>
<organism evidence="3 5">
    <name type="scientific">Trichuris muris</name>
    <name type="common">Mouse whipworm</name>
    <dbReference type="NCBI Taxonomy" id="70415"/>
    <lineage>
        <taxon>Eukaryota</taxon>
        <taxon>Metazoa</taxon>
        <taxon>Ecdysozoa</taxon>
        <taxon>Nematoda</taxon>
        <taxon>Enoplea</taxon>
        <taxon>Dorylaimia</taxon>
        <taxon>Trichinellida</taxon>
        <taxon>Trichuridae</taxon>
        <taxon>Trichuris</taxon>
    </lineage>
</organism>
<dbReference type="PANTHER" id="PTHR13030:SF8">
    <property type="entry name" value="ADP-RIBOSE PYROPHOSPHATASE, MITOCHONDRIAL"/>
    <property type="match status" value="1"/>
</dbReference>
<dbReference type="InterPro" id="IPR039989">
    <property type="entry name" value="NUDT9"/>
</dbReference>
<feature type="chain" id="PRO_5044624305" evidence="2">
    <location>
        <begin position="18"/>
        <end position="365"/>
    </location>
</feature>
<sequence length="365" mass="40771">MIIFLCVIAQFIHEAGGRPEDSVAQKSTLLASTPIVCQRGQQLRRPTASEVPENLKPWDTPYPDYQPVHWNETCRFVNCDSEIRPSGLCQKSNDQDKSVNYKRAGTICEHTPYEARDHLPLNPAGRTGLTGRGILPHFGPNHVVAAIFIWEEQRELSILKKSANSSYADAFLLGFVDDPDEQPLPHHILKSVRKSLLEKYKENGKVDRIMNREKKKFLKLLAGNAPSPLETDNAWTELSLFIVPCHKTKLLCKYGLSLMNKEHGLQWYAQERQNNSLIGMDIDETTMQMKKQRKYSIFNSGCMMQSLKWLSAGMTLGAAVSLPTVIAIVLSPIGVIPALLVGGFIGMCVIPPTLIVFSTLNDSVV</sequence>
<keyword evidence="1" id="KW-0812">Transmembrane</keyword>
<protein>
    <submittedName>
        <fullName evidence="4 5">Uncharacterized protein</fullName>
    </submittedName>
</protein>
<evidence type="ECO:0000313" key="5">
    <source>
        <dbReference type="WBParaSite" id="TMUE_2000007576.1"/>
    </source>
</evidence>